<dbReference type="PROSITE" id="PS50102">
    <property type="entry name" value="RRM"/>
    <property type="match status" value="1"/>
</dbReference>
<sequence length="209" mass="23691">MNPPPPPGVGIPDVVAAPMVIMGDRMNDDSSTKTVHVGNVDPLATEEELISMFSPCGPISFVRILGETGDSRYAFVEFMEVGGCAAAFLLNGAMLRGRSIKINRSHNGLVKPSCTTDHATQARLKAAMARLNNKIAEEEKKESKEEKRSREKSSKRRSRSRDRSKEKKRKRSRSRSSSRHRKKERRRSRDRSRDRHDRHKSGSRSHRDR</sequence>
<dbReference type="InterPro" id="IPR035979">
    <property type="entry name" value="RBD_domain_sf"/>
</dbReference>
<comment type="subcellular location">
    <subcellularLocation>
        <location evidence="1">Nucleus</location>
        <location evidence="1">Nucleolus</location>
    </subcellularLocation>
</comment>
<feature type="compositionally biased region" description="Basic and acidic residues" evidence="6">
    <location>
        <begin position="135"/>
        <end position="152"/>
    </location>
</feature>
<feature type="domain" description="RRM" evidence="7">
    <location>
        <begin position="33"/>
        <end position="107"/>
    </location>
</feature>
<dbReference type="AlphaFoldDB" id="A0A7S4FET8"/>
<dbReference type="Gene3D" id="3.30.70.330">
    <property type="match status" value="1"/>
</dbReference>
<keyword evidence="4" id="KW-0539">Nucleus</keyword>
<dbReference type="GO" id="GO:0019843">
    <property type="term" value="F:rRNA binding"/>
    <property type="evidence" value="ECO:0007669"/>
    <property type="project" value="TreeGrafter"/>
</dbReference>
<evidence type="ECO:0000256" key="5">
    <source>
        <dbReference type="PROSITE-ProRule" id="PRU00176"/>
    </source>
</evidence>
<dbReference type="GO" id="GO:0000463">
    <property type="term" value="P:maturation of LSU-rRNA from tricistronic rRNA transcript (SSU-rRNA, 5.8S rRNA, LSU-rRNA)"/>
    <property type="evidence" value="ECO:0007669"/>
    <property type="project" value="TreeGrafter"/>
</dbReference>
<dbReference type="EMBL" id="HBJA01004480">
    <property type="protein sequence ID" value="CAE0790350.1"/>
    <property type="molecule type" value="Transcribed_RNA"/>
</dbReference>
<feature type="compositionally biased region" description="Basic residues" evidence="6">
    <location>
        <begin position="153"/>
        <end position="209"/>
    </location>
</feature>
<evidence type="ECO:0000256" key="4">
    <source>
        <dbReference type="ARBA" id="ARBA00023242"/>
    </source>
</evidence>
<organism evidence="8">
    <name type="scientific">Eutreptiella gymnastica</name>
    <dbReference type="NCBI Taxonomy" id="73025"/>
    <lineage>
        <taxon>Eukaryota</taxon>
        <taxon>Discoba</taxon>
        <taxon>Euglenozoa</taxon>
        <taxon>Euglenida</taxon>
        <taxon>Spirocuta</taxon>
        <taxon>Euglenophyceae</taxon>
        <taxon>Eutreptiales</taxon>
        <taxon>Eutreptiaceae</taxon>
        <taxon>Eutreptiella</taxon>
    </lineage>
</organism>
<proteinExistence type="inferred from homology"/>
<feature type="region of interest" description="Disordered" evidence="6">
    <location>
        <begin position="135"/>
        <end position="209"/>
    </location>
</feature>
<keyword evidence="3 5" id="KW-0694">RNA-binding</keyword>
<gene>
    <name evidence="8" type="ORF">EGYM00163_LOCUS1464</name>
</gene>
<protein>
    <recommendedName>
        <fullName evidence="7">RRM domain-containing protein</fullName>
    </recommendedName>
</protein>
<evidence type="ECO:0000313" key="8">
    <source>
        <dbReference type="EMBL" id="CAE0790350.1"/>
    </source>
</evidence>
<evidence type="ECO:0000256" key="1">
    <source>
        <dbReference type="ARBA" id="ARBA00004604"/>
    </source>
</evidence>
<evidence type="ECO:0000259" key="7">
    <source>
        <dbReference type="PROSITE" id="PS50102"/>
    </source>
</evidence>
<accession>A0A7S4FET8</accession>
<evidence type="ECO:0000256" key="6">
    <source>
        <dbReference type="SAM" id="MobiDB-lite"/>
    </source>
</evidence>
<dbReference type="InterPro" id="IPR000504">
    <property type="entry name" value="RRM_dom"/>
</dbReference>
<dbReference type="Pfam" id="PF00076">
    <property type="entry name" value="RRM_1"/>
    <property type="match status" value="1"/>
</dbReference>
<dbReference type="InterPro" id="IPR012677">
    <property type="entry name" value="Nucleotide-bd_a/b_plait_sf"/>
</dbReference>
<dbReference type="PANTHER" id="PTHR23236:SF25">
    <property type="entry name" value="RNA-BINDING PROTEIN 34"/>
    <property type="match status" value="1"/>
</dbReference>
<reference evidence="8" key="1">
    <citation type="submission" date="2021-01" db="EMBL/GenBank/DDBJ databases">
        <authorList>
            <person name="Corre E."/>
            <person name="Pelletier E."/>
            <person name="Niang G."/>
            <person name="Scheremetjew M."/>
            <person name="Finn R."/>
            <person name="Kale V."/>
            <person name="Holt S."/>
            <person name="Cochrane G."/>
            <person name="Meng A."/>
            <person name="Brown T."/>
            <person name="Cohen L."/>
        </authorList>
    </citation>
    <scope>NUCLEOTIDE SEQUENCE</scope>
    <source>
        <strain evidence="8">CCMP1594</strain>
    </source>
</reference>
<dbReference type="SMART" id="SM00360">
    <property type="entry name" value="RRM"/>
    <property type="match status" value="1"/>
</dbReference>
<dbReference type="SUPFAM" id="SSF54928">
    <property type="entry name" value="RNA-binding domain, RBD"/>
    <property type="match status" value="1"/>
</dbReference>
<evidence type="ECO:0000256" key="2">
    <source>
        <dbReference type="ARBA" id="ARBA00007077"/>
    </source>
</evidence>
<comment type="similarity">
    <text evidence="2">Belongs to the RRM RBM34 family.</text>
</comment>
<evidence type="ECO:0000256" key="3">
    <source>
        <dbReference type="ARBA" id="ARBA00022884"/>
    </source>
</evidence>
<dbReference type="PANTHER" id="PTHR23236">
    <property type="entry name" value="EUKARYOTIC TRANSLATION INITIATION FACTOR 4B/4H"/>
    <property type="match status" value="1"/>
</dbReference>
<dbReference type="GO" id="GO:0005730">
    <property type="term" value="C:nucleolus"/>
    <property type="evidence" value="ECO:0007669"/>
    <property type="project" value="UniProtKB-SubCell"/>
</dbReference>
<name>A0A7S4FET8_9EUGL</name>